<reference evidence="1" key="2">
    <citation type="submission" date="2025-08" db="UniProtKB">
        <authorList>
            <consortium name="Ensembl"/>
        </authorList>
    </citation>
    <scope>IDENTIFICATION</scope>
</reference>
<reference evidence="1 2" key="1">
    <citation type="submission" date="2012-03" db="EMBL/GenBank/DDBJ databases">
        <title>Whole Genome Assembly of Papio anubis.</title>
        <authorList>
            <person name="Liu Y.L."/>
            <person name="Abraham K.A."/>
            <person name="Akbar H.A."/>
            <person name="Ali S.A."/>
            <person name="Anosike U.A."/>
            <person name="Aqrawi P.A."/>
            <person name="Arias F.A."/>
            <person name="Attaway T.A."/>
            <person name="Awwad R.A."/>
            <person name="Babu C.B."/>
            <person name="Bandaranaike D.B."/>
            <person name="Battles P.B."/>
            <person name="Bell A.B."/>
            <person name="Beltran B.B."/>
            <person name="Berhane-Mersha D.B."/>
            <person name="Bess C.B."/>
            <person name="Bickham C.B."/>
            <person name="Bolden T.B."/>
            <person name="Carter K.C."/>
            <person name="Chau D.C."/>
            <person name="Chavez A.C."/>
            <person name="Clerc-Blankenburg K.C."/>
            <person name="Coyle M.C."/>
            <person name="Dao M.D."/>
            <person name="Davila M.L.D."/>
            <person name="Davy-Carroll L.D."/>
            <person name="Denson S.D."/>
            <person name="Dinh H.D."/>
            <person name="Fernandez S.F."/>
            <person name="Fernando P.F."/>
            <person name="Forbes L.F."/>
            <person name="Francis C.F."/>
            <person name="Francisco L.F."/>
            <person name="Fu Q.F."/>
            <person name="Garcia-Iii R.G."/>
            <person name="Garrett T.G."/>
            <person name="Gross S.G."/>
            <person name="Gubbala S.G."/>
            <person name="Hirani K.H."/>
            <person name="Hogues M.H."/>
            <person name="Hollins B.H."/>
            <person name="Jackson L.J."/>
            <person name="Javaid M.J."/>
            <person name="Jhangiani S.J."/>
            <person name="Johnson A.J."/>
            <person name="Johnson B.J."/>
            <person name="Jones J.J."/>
            <person name="Joshi V.J."/>
            <person name="Kalu J.K."/>
            <person name="Khan N.K."/>
            <person name="Korchina V.K."/>
            <person name="Kovar C.K."/>
            <person name="Lago L.L."/>
            <person name="Lara F.L."/>
            <person name="Le T.-K.L."/>
            <person name="Lee S.L."/>
            <person name="Legall-Iii F.L."/>
            <person name="Lemon S.L."/>
            <person name="Liu J.L."/>
            <person name="Liu Y.-S.L."/>
            <person name="Liyanage D.L."/>
            <person name="Lopez J.L."/>
            <person name="Lorensuhewa L.L."/>
            <person name="Mata R.M."/>
            <person name="Mathew T.M."/>
            <person name="Mercado C.M."/>
            <person name="Mercado I.M."/>
            <person name="Morales K.M."/>
            <person name="Morgan M.M."/>
            <person name="Munidasa M.M."/>
            <person name="Ngo D.N."/>
            <person name="Nguyen L.N."/>
            <person name="Nguyen T.N."/>
            <person name="Nguyen N.N."/>
            <person name="Obregon M.O."/>
            <person name="Okwuonu G.O."/>
            <person name="Ongeri F.O."/>
            <person name="Onwere C.O."/>
            <person name="Osifeso I.O."/>
            <person name="Parra A.P."/>
            <person name="Patil S.P."/>
            <person name="Perez A.P."/>
            <person name="Perez Y.P."/>
            <person name="Pham C.P."/>
            <person name="Pu L.-L.P."/>
            <person name="Puazo M.P."/>
            <person name="Quiroz J.Q."/>
            <person name="Rouhana J.R."/>
            <person name="Ruiz M.R."/>
            <person name="Ruiz S.-J.R."/>
            <person name="Saada N.S."/>
            <person name="Santibanez J.S."/>
            <person name="Scheel M.S."/>
            <person name="Schneider B.S."/>
            <person name="Simmons D.S."/>
            <person name="Sisson I.S."/>
            <person name="Tang L.-Y.T."/>
            <person name="Thornton R.T."/>
            <person name="Tisius J.T."/>
            <person name="Toledanes G.T."/>
            <person name="Trejos Z.T."/>
            <person name="Usmani K.U."/>
            <person name="Varghese R.V."/>
            <person name="Vattathil S.V."/>
            <person name="Vee V.V."/>
            <person name="Walker D.W."/>
            <person name="Weissenberger G.W."/>
            <person name="White C.W."/>
            <person name="Williams A.W."/>
            <person name="Woodworth J.W."/>
            <person name="Wright R.W."/>
            <person name="Zhu Y.Z."/>
            <person name="Han Y.H."/>
            <person name="Newsham I.N."/>
            <person name="Nazareth L.N."/>
            <person name="Worley K.W."/>
            <person name="Muzny D.M."/>
            <person name="Rogers J.R."/>
            <person name="Gibbs R.G."/>
        </authorList>
    </citation>
    <scope>NUCLEOTIDE SEQUENCE [LARGE SCALE GENOMIC DNA]</scope>
</reference>
<keyword evidence="2" id="KW-1185">Reference proteome</keyword>
<dbReference type="Proteomes" id="UP000028761">
    <property type="component" value="Chromosome 2"/>
</dbReference>
<evidence type="ECO:0000313" key="1">
    <source>
        <dbReference type="Ensembl" id="ENSPANP00000053253.1"/>
    </source>
</evidence>
<organism evidence="1 2">
    <name type="scientific">Papio anubis</name>
    <name type="common">Olive baboon</name>
    <dbReference type="NCBI Taxonomy" id="9555"/>
    <lineage>
        <taxon>Eukaryota</taxon>
        <taxon>Metazoa</taxon>
        <taxon>Chordata</taxon>
        <taxon>Craniata</taxon>
        <taxon>Vertebrata</taxon>
        <taxon>Euteleostomi</taxon>
        <taxon>Mammalia</taxon>
        <taxon>Eutheria</taxon>
        <taxon>Euarchontoglires</taxon>
        <taxon>Primates</taxon>
        <taxon>Haplorrhini</taxon>
        <taxon>Catarrhini</taxon>
        <taxon>Cercopithecidae</taxon>
        <taxon>Cercopithecinae</taxon>
        <taxon>Papio</taxon>
    </lineage>
</organism>
<evidence type="ECO:0000313" key="2">
    <source>
        <dbReference type="Proteomes" id="UP000028761"/>
    </source>
</evidence>
<dbReference type="PANTHER" id="PTHR12138">
    <property type="entry name" value="PRIMATE-EXPANDED PROTEIN FAMILY"/>
    <property type="match status" value="1"/>
</dbReference>
<name>A0A8I5NKG3_PAPAN</name>
<protein>
    <submittedName>
        <fullName evidence="1">Uncharacterized protein</fullName>
    </submittedName>
</protein>
<dbReference type="GeneTree" id="ENSGT01120000271815"/>
<accession>A0A8I5NKG3</accession>
<proteinExistence type="predicted"/>
<reference evidence="1" key="3">
    <citation type="submission" date="2025-09" db="UniProtKB">
        <authorList>
            <consortium name="Ensembl"/>
        </authorList>
    </citation>
    <scope>IDENTIFICATION</scope>
</reference>
<dbReference type="Ensembl" id="ENSPANT00000064387.1">
    <property type="protein sequence ID" value="ENSPANP00000053253.1"/>
    <property type="gene ID" value="ENSPANG00000042364.1"/>
</dbReference>
<dbReference type="AlphaFoldDB" id="A0A8I5NKG3"/>
<dbReference type="PRINTS" id="PR02045">
    <property type="entry name" value="F138DOMAIN"/>
</dbReference>
<sequence length="77" mass="8298">MGICPSKPISITPPRLEHSGATSAYCKLRLLGLSDSCASASQIAGITGMRPNAWLIFVFLEEMRFHHVGQAGLKLLT</sequence>
<dbReference type="PANTHER" id="PTHR12138:SF162">
    <property type="entry name" value="CHROMOSOME UNDETERMINED SCAFFOLD_275, WHOLE GENOME SHOTGUN SEQUENCE"/>
    <property type="match status" value="1"/>
</dbReference>